<dbReference type="Pfam" id="PF23559">
    <property type="entry name" value="WHD_DRP"/>
    <property type="match status" value="1"/>
</dbReference>
<dbReference type="InterPro" id="IPR032675">
    <property type="entry name" value="LRR_dom_sf"/>
</dbReference>
<dbReference type="SUPFAM" id="SSF52540">
    <property type="entry name" value="P-loop containing nucleoside triphosphate hydrolases"/>
    <property type="match status" value="1"/>
</dbReference>
<feature type="domain" description="NB-ARC" evidence="4">
    <location>
        <begin position="60"/>
        <end position="235"/>
    </location>
</feature>
<evidence type="ECO:0008006" key="9">
    <source>
        <dbReference type="Google" id="ProtNLM"/>
    </source>
</evidence>
<dbReference type="AlphaFoldDB" id="A0A8J4R0F7"/>
<reference evidence="7" key="1">
    <citation type="submission" date="2020-03" db="EMBL/GenBank/DDBJ databases">
        <title>Castanea mollissima Vanexum genome sequencing.</title>
        <authorList>
            <person name="Staton M."/>
        </authorList>
    </citation>
    <scope>NUCLEOTIDE SEQUENCE</scope>
    <source>
        <tissue evidence="7">Leaf</tissue>
    </source>
</reference>
<feature type="region of interest" description="Disordered" evidence="3">
    <location>
        <begin position="946"/>
        <end position="981"/>
    </location>
</feature>
<dbReference type="SUPFAM" id="SSF52058">
    <property type="entry name" value="L domain-like"/>
    <property type="match status" value="1"/>
</dbReference>
<dbReference type="Proteomes" id="UP000737018">
    <property type="component" value="Unassembled WGS sequence"/>
</dbReference>
<sequence length="989" mass="113356">MKRFVEGVRAFLSTKFGKEQGQPDLEDTTHNSSTEIQRCCGSHRLGDVFEESDSDVVVGREDEVEELVSRLLDDNDESLRVISLIGNEALGKTALARNVYNRLDIRQHFPRRAWIHVSGDLEYEALLLIILKQLPICSLKNSELMSEEEMRDRLFKVLAENRFLVVLDDFCRMDVWLKLVRAFADALNGSRVMLTTRDLNLAKKIDPWSFPLELSPLTEEKSWSLFLKKVGSEELNNFREEREELNNFREEILRICHRLPLAILMLGRLLSNLEFMQWSSAIGHLSHQTDRSQSPLLDIIDYSYDQLPSLQNCLLCLTLFPKGYEIPIRRLLQLWLAEEFVSKEERVPEDVAEKNLNELVRRNMIVIARRKSDGRPKTCRMPIFLYDHFLSKAREKLLVHHCKPVCSSGRRADQSGGISTSESHIHGLSSYLSFDPRKGYKSNKDIGKFLDKIIITSFVTLKVLDLEGVYKPLLPKKLGKLQNLRYLGLRWTGLDTCPESVGDLRCLETLDLKYTNITTLPSSIWKAKKLRHLYMEEMSIEKPPKKSSPNLLTLMELHIGANSPSRYGLYKFPSLRKLGLTCDSTSAKQTAECISRLGNLQTLRLKSRDPFGQPVKLELAPMKDHQTLSNLYLFGQIVDDIVNIPQNLRTLTLSMSGLEEDPMPVLGELLPQLNTLRLFARSYVGRYMTCRSADFPNLRVLKMWNLEQLKQWEVEEGAMPELEELEIRRCKKLKSSVKLENLNSLKELILTNMPQDFVEDIRTKMQDRSILLTNKWEFSDLDVKHDTYTSKEETGMEDNSRSDLDFPEIVSEITRVSQPQYKNDVIEDDDIDLESFGVECDAPLRFRVRNHHFDVEDEENEDEDEDDKNDSAAAGGAFGVVVDGSGCGRGLSMMNFKSSGHGGFESKYQREEEASSDMNNDVIGDDDIDLESFGVKCDAPLRFRVRNHPIDVEDDENEDKDEDDNDDNAGGGGAFGSYDDINFKYLYDK</sequence>
<dbReference type="Gene3D" id="3.40.50.300">
    <property type="entry name" value="P-loop containing nucleotide triphosphate hydrolases"/>
    <property type="match status" value="1"/>
</dbReference>
<name>A0A8J4R0F7_9ROSI</name>
<dbReference type="InterPro" id="IPR044974">
    <property type="entry name" value="Disease_R_plants"/>
</dbReference>
<organism evidence="7 8">
    <name type="scientific">Castanea mollissima</name>
    <name type="common">Chinese chestnut</name>
    <dbReference type="NCBI Taxonomy" id="60419"/>
    <lineage>
        <taxon>Eukaryota</taxon>
        <taxon>Viridiplantae</taxon>
        <taxon>Streptophyta</taxon>
        <taxon>Embryophyta</taxon>
        <taxon>Tracheophyta</taxon>
        <taxon>Spermatophyta</taxon>
        <taxon>Magnoliopsida</taxon>
        <taxon>eudicotyledons</taxon>
        <taxon>Gunneridae</taxon>
        <taxon>Pentapetalae</taxon>
        <taxon>rosids</taxon>
        <taxon>fabids</taxon>
        <taxon>Fagales</taxon>
        <taxon>Fagaceae</taxon>
        <taxon>Castanea</taxon>
    </lineage>
</organism>
<dbReference type="Pfam" id="PF23598">
    <property type="entry name" value="LRR_14"/>
    <property type="match status" value="1"/>
</dbReference>
<feature type="domain" description="Disease resistance protein winged helix" evidence="5">
    <location>
        <begin position="319"/>
        <end position="387"/>
    </location>
</feature>
<feature type="region of interest" description="Disordered" evidence="3">
    <location>
        <begin position="855"/>
        <end position="876"/>
    </location>
</feature>
<dbReference type="InterPro" id="IPR002182">
    <property type="entry name" value="NB-ARC"/>
</dbReference>
<evidence type="ECO:0000256" key="1">
    <source>
        <dbReference type="ARBA" id="ARBA00022737"/>
    </source>
</evidence>
<evidence type="ECO:0000313" key="8">
    <source>
        <dbReference type="Proteomes" id="UP000737018"/>
    </source>
</evidence>
<evidence type="ECO:0000313" key="7">
    <source>
        <dbReference type="EMBL" id="KAF3955373.1"/>
    </source>
</evidence>
<dbReference type="InterPro" id="IPR036388">
    <property type="entry name" value="WH-like_DNA-bd_sf"/>
</dbReference>
<dbReference type="Pfam" id="PF00931">
    <property type="entry name" value="NB-ARC"/>
    <property type="match status" value="1"/>
</dbReference>
<gene>
    <name evidence="7" type="ORF">CMV_019403</name>
</gene>
<dbReference type="Gene3D" id="1.10.10.10">
    <property type="entry name" value="Winged helix-like DNA-binding domain superfamily/Winged helix DNA-binding domain"/>
    <property type="match status" value="1"/>
</dbReference>
<feature type="compositionally biased region" description="Acidic residues" evidence="3">
    <location>
        <begin position="952"/>
        <end position="967"/>
    </location>
</feature>
<dbReference type="Gene3D" id="3.80.10.10">
    <property type="entry name" value="Ribonuclease Inhibitor"/>
    <property type="match status" value="1"/>
</dbReference>
<dbReference type="OrthoDB" id="611536at2759"/>
<dbReference type="GO" id="GO:0098542">
    <property type="term" value="P:defense response to other organism"/>
    <property type="evidence" value="ECO:0007669"/>
    <property type="project" value="TreeGrafter"/>
</dbReference>
<feature type="compositionally biased region" description="Acidic residues" evidence="3">
    <location>
        <begin position="855"/>
        <end position="868"/>
    </location>
</feature>
<evidence type="ECO:0000259" key="4">
    <source>
        <dbReference type="Pfam" id="PF00931"/>
    </source>
</evidence>
<dbReference type="EMBL" id="JRKL02003403">
    <property type="protein sequence ID" value="KAF3955373.1"/>
    <property type="molecule type" value="Genomic_DNA"/>
</dbReference>
<evidence type="ECO:0000259" key="6">
    <source>
        <dbReference type="Pfam" id="PF23598"/>
    </source>
</evidence>
<dbReference type="InterPro" id="IPR058922">
    <property type="entry name" value="WHD_DRP"/>
</dbReference>
<evidence type="ECO:0000256" key="3">
    <source>
        <dbReference type="SAM" id="MobiDB-lite"/>
    </source>
</evidence>
<accession>A0A8J4R0F7</accession>
<dbReference type="GO" id="GO:0043531">
    <property type="term" value="F:ADP binding"/>
    <property type="evidence" value="ECO:0007669"/>
    <property type="project" value="InterPro"/>
</dbReference>
<dbReference type="InterPro" id="IPR042197">
    <property type="entry name" value="Apaf_helical"/>
</dbReference>
<keyword evidence="8" id="KW-1185">Reference proteome</keyword>
<dbReference type="PANTHER" id="PTHR23155:SF955">
    <property type="entry name" value="AAA+ ATPASE DOMAIN-CONTAINING PROTEIN"/>
    <property type="match status" value="1"/>
</dbReference>
<dbReference type="InterPro" id="IPR055414">
    <property type="entry name" value="LRR_R13L4/SHOC2-like"/>
</dbReference>
<keyword evidence="2" id="KW-0611">Plant defense</keyword>
<evidence type="ECO:0000259" key="5">
    <source>
        <dbReference type="Pfam" id="PF23559"/>
    </source>
</evidence>
<feature type="domain" description="Disease resistance R13L4/SHOC-2-like LRR" evidence="6">
    <location>
        <begin position="455"/>
        <end position="750"/>
    </location>
</feature>
<comment type="caution">
    <text evidence="7">The sequence shown here is derived from an EMBL/GenBank/DDBJ whole genome shotgun (WGS) entry which is preliminary data.</text>
</comment>
<protein>
    <recommendedName>
        <fullName evidence="9">NB-ARC domain-containing protein</fullName>
    </recommendedName>
</protein>
<evidence type="ECO:0000256" key="2">
    <source>
        <dbReference type="ARBA" id="ARBA00022821"/>
    </source>
</evidence>
<dbReference type="PANTHER" id="PTHR23155">
    <property type="entry name" value="DISEASE RESISTANCE PROTEIN RP"/>
    <property type="match status" value="1"/>
</dbReference>
<proteinExistence type="predicted"/>
<dbReference type="InterPro" id="IPR027417">
    <property type="entry name" value="P-loop_NTPase"/>
</dbReference>
<dbReference type="PRINTS" id="PR00364">
    <property type="entry name" value="DISEASERSIST"/>
</dbReference>
<keyword evidence="1" id="KW-0677">Repeat</keyword>
<dbReference type="Gene3D" id="1.10.8.430">
    <property type="entry name" value="Helical domain of apoptotic protease-activating factors"/>
    <property type="match status" value="1"/>
</dbReference>